<dbReference type="AlphaFoldDB" id="A0AAD4YYU7"/>
<organism evidence="2 3">
    <name type="scientific">Prunus dulcis</name>
    <name type="common">Almond</name>
    <name type="synonym">Amygdalus dulcis</name>
    <dbReference type="NCBI Taxonomy" id="3755"/>
    <lineage>
        <taxon>Eukaryota</taxon>
        <taxon>Viridiplantae</taxon>
        <taxon>Streptophyta</taxon>
        <taxon>Embryophyta</taxon>
        <taxon>Tracheophyta</taxon>
        <taxon>Spermatophyta</taxon>
        <taxon>Magnoliopsida</taxon>
        <taxon>eudicotyledons</taxon>
        <taxon>Gunneridae</taxon>
        <taxon>Pentapetalae</taxon>
        <taxon>rosids</taxon>
        <taxon>fabids</taxon>
        <taxon>Rosales</taxon>
        <taxon>Rosaceae</taxon>
        <taxon>Amygdaloideae</taxon>
        <taxon>Amygdaleae</taxon>
        <taxon>Prunus</taxon>
    </lineage>
</organism>
<sequence length="70" mass="7684">MQEVQVKEALLQGIGLEWPYQPDPFIQQTFGMPKLAEAHPEQGVAIVSNQEDPVQNEPHPSPRPAGVALV</sequence>
<keyword evidence="3" id="KW-1185">Reference proteome</keyword>
<evidence type="ECO:0000313" key="3">
    <source>
        <dbReference type="Proteomes" id="UP001054821"/>
    </source>
</evidence>
<dbReference type="EMBL" id="JAJFAZ020000005">
    <property type="protein sequence ID" value="KAI5327397.1"/>
    <property type="molecule type" value="Genomic_DNA"/>
</dbReference>
<evidence type="ECO:0000256" key="1">
    <source>
        <dbReference type="SAM" id="MobiDB-lite"/>
    </source>
</evidence>
<reference evidence="2 3" key="1">
    <citation type="journal article" date="2022" name="G3 (Bethesda)">
        <title>Whole-genome sequence and methylome profiling of the almond [Prunus dulcis (Mill.) D.A. Webb] cultivar 'Nonpareil'.</title>
        <authorList>
            <person name="D'Amico-Willman K.M."/>
            <person name="Ouma W.Z."/>
            <person name="Meulia T."/>
            <person name="Sideli G.M."/>
            <person name="Gradziel T.M."/>
            <person name="Fresnedo-Ramirez J."/>
        </authorList>
    </citation>
    <scope>NUCLEOTIDE SEQUENCE [LARGE SCALE GENOMIC DNA]</scope>
    <source>
        <strain evidence="2">Clone GOH B32 T37-40</strain>
    </source>
</reference>
<gene>
    <name evidence="2" type="ORF">L3X38_026793</name>
</gene>
<evidence type="ECO:0000313" key="2">
    <source>
        <dbReference type="EMBL" id="KAI5327397.1"/>
    </source>
</evidence>
<proteinExistence type="predicted"/>
<protein>
    <submittedName>
        <fullName evidence="2">Uncharacterized protein</fullName>
    </submittedName>
</protein>
<accession>A0AAD4YYU7</accession>
<feature type="region of interest" description="Disordered" evidence="1">
    <location>
        <begin position="42"/>
        <end position="70"/>
    </location>
</feature>
<comment type="caution">
    <text evidence="2">The sequence shown here is derived from an EMBL/GenBank/DDBJ whole genome shotgun (WGS) entry which is preliminary data.</text>
</comment>
<name>A0AAD4YYU7_PRUDU</name>
<dbReference type="Proteomes" id="UP001054821">
    <property type="component" value="Chromosome 5"/>
</dbReference>